<dbReference type="InterPro" id="IPR024660">
    <property type="entry name" value="UCS_central_dom"/>
</dbReference>
<dbReference type="GO" id="GO:0051879">
    <property type="term" value="F:Hsp90 protein binding"/>
    <property type="evidence" value="ECO:0007669"/>
    <property type="project" value="TreeGrafter"/>
</dbReference>
<dbReference type="CTD" id="44910"/>
<reference evidence="14" key="1">
    <citation type="submission" date="2025-08" db="UniProtKB">
        <authorList>
            <consortium name="RefSeq"/>
        </authorList>
    </citation>
    <scope>IDENTIFICATION</scope>
</reference>
<dbReference type="GO" id="GO:0048471">
    <property type="term" value="C:perinuclear region of cytoplasm"/>
    <property type="evidence" value="ECO:0007669"/>
    <property type="project" value="UniProtKB-SubCell"/>
</dbReference>
<proteinExistence type="predicted"/>
<keyword evidence="6" id="KW-0963">Cytoplasm</keyword>
<evidence type="ECO:0000313" key="14">
    <source>
        <dbReference type="RefSeq" id="XP_028967404.1"/>
    </source>
</evidence>
<protein>
    <recommendedName>
        <fullName evidence="4">Protein unc-45 homolog B</fullName>
    </recommendedName>
</protein>
<evidence type="ECO:0000313" key="13">
    <source>
        <dbReference type="Proteomes" id="UP000694867"/>
    </source>
</evidence>
<evidence type="ECO:0000256" key="8">
    <source>
        <dbReference type="ARBA" id="ARBA00022782"/>
    </source>
</evidence>
<evidence type="ECO:0000259" key="12">
    <source>
        <dbReference type="Pfam" id="PF11701"/>
    </source>
</evidence>
<keyword evidence="5" id="KW-0217">Developmental protein</keyword>
<dbReference type="PROSITE" id="PS50005">
    <property type="entry name" value="TPR"/>
    <property type="match status" value="2"/>
</dbReference>
<evidence type="ECO:0000256" key="11">
    <source>
        <dbReference type="PROSITE-ProRule" id="PRU00339"/>
    </source>
</evidence>
<evidence type="ECO:0000256" key="1">
    <source>
        <dbReference type="ARBA" id="ARBA00004161"/>
    </source>
</evidence>
<evidence type="ECO:0000256" key="3">
    <source>
        <dbReference type="ARBA" id="ARBA00004556"/>
    </source>
</evidence>
<keyword evidence="13" id="KW-1185">Reference proteome</keyword>
<dbReference type="GO" id="GO:0030018">
    <property type="term" value="C:Z disc"/>
    <property type="evidence" value="ECO:0007669"/>
    <property type="project" value="UniProtKB-SubCell"/>
</dbReference>
<evidence type="ECO:0000256" key="5">
    <source>
        <dbReference type="ARBA" id="ARBA00022473"/>
    </source>
</evidence>
<evidence type="ECO:0000256" key="7">
    <source>
        <dbReference type="ARBA" id="ARBA00022541"/>
    </source>
</evidence>
<keyword evidence="8" id="KW-0221">Differentiation</keyword>
<dbReference type="InterPro" id="IPR011990">
    <property type="entry name" value="TPR-like_helical_dom_sf"/>
</dbReference>
<evidence type="ECO:0000256" key="9">
    <source>
        <dbReference type="ARBA" id="ARBA00022803"/>
    </source>
</evidence>
<name>A0AAJ7SF79_9ACAR</name>
<dbReference type="AlphaFoldDB" id="A0AAJ7SF79"/>
<dbReference type="Gene3D" id="1.25.40.10">
    <property type="entry name" value="Tetratricopeptide repeat domain"/>
    <property type="match status" value="1"/>
</dbReference>
<organism evidence="13 14">
    <name type="scientific">Galendromus occidentalis</name>
    <name type="common">western predatory mite</name>
    <dbReference type="NCBI Taxonomy" id="34638"/>
    <lineage>
        <taxon>Eukaryota</taxon>
        <taxon>Metazoa</taxon>
        <taxon>Ecdysozoa</taxon>
        <taxon>Arthropoda</taxon>
        <taxon>Chelicerata</taxon>
        <taxon>Arachnida</taxon>
        <taxon>Acari</taxon>
        <taxon>Parasitiformes</taxon>
        <taxon>Mesostigmata</taxon>
        <taxon>Gamasina</taxon>
        <taxon>Phytoseioidea</taxon>
        <taxon>Phytoseiidae</taxon>
        <taxon>Typhlodrominae</taxon>
        <taxon>Galendromus</taxon>
    </lineage>
</organism>
<dbReference type="GeneID" id="100905508"/>
<dbReference type="InterPro" id="IPR016024">
    <property type="entry name" value="ARM-type_fold"/>
</dbReference>
<keyword evidence="9 11" id="KW-0802">TPR repeat</keyword>
<keyword evidence="7" id="KW-0517">Myogenesis</keyword>
<feature type="repeat" description="TPR" evidence="11">
    <location>
        <begin position="45"/>
        <end position="78"/>
    </location>
</feature>
<accession>A0AAJ7SF79</accession>
<dbReference type="GO" id="GO:0030154">
    <property type="term" value="P:cell differentiation"/>
    <property type="evidence" value="ECO:0007669"/>
    <property type="project" value="UniProtKB-KW"/>
</dbReference>
<sequence>MVTMSVDELKEEGNQLFRQQDYCAALEKYMEALKITTESDLPNKAVLHNNKAMAYLKLDRFEDAREEASTVLLLDPSNVKALFRRAQAYDALGKTDLAFKDARQILHLEPKNQTVLPLLERLSAKLQDIAKEQSSTKSKAESMLNVIKDQSQPLDKKMAAVNNLIVICRERVGADIITKLQGVQTLHSAMKSFKNEEFNHAGVRIFGEICKRGPDQSLMVVKILGLPYLLDFFCSKTPAFIISVQFMVQQIMNSISGMTLENSKGDKAIMKKFSKEIDSVMLTLVKTVNSRVISGIGRDAILELLTKNADYHALDWGLKLVQSDGLYRLMDVASELPEVRYESSMEVTSETKPKVSVCLDRLWYCMDHDAAKDLYRDKVMSFVDEKLTTGDALEPKIRATAAITALLLGPLEAGNSVLARSGVVEMMIAMAGSDDEVQQRVAAEALIAAASKKDKCTSILSTGTSILKNLYKSQNENIRVRALVGLCKLGSFGGHDAAMRPFSDGASLKFAQSCRKFLVNPSKDKDIRKWAAEGLSYLTLDADVKEDLIDDKAALTALINLAKELKSTVLYGVVTTLCNLTNSYEKQEVIPEMIELAKFAKQHIPEEHPLDAKEHVENRTRILAENGVTHALVALSTTDSKNSREIISRIFNAICELPELRGIVVQQGGARCLLQLTQNNTAPGKVIAAQALARIGITINPEIAFPGQRAYDAVKPLMDLLDASNTGLQNFEALMALTNLAAVSDSVRKRIVKDGLNPIEHYVFEDHEQLRRAATQCLLNLMVLEETQRMFEHGERVKLFTLILGEEDMDTRMASAGALAILTSNSEIACAKIVGVRAWEDIIGAACLTENVELQYRGFCILYNLVAYRKDVALKMEGDSKLFQMCQAVEQVGQIEERTRTLVQEILKKIQEWKDNKDDPANEAKIPEENRVE</sequence>
<dbReference type="Gene3D" id="1.25.10.10">
    <property type="entry name" value="Leucine-rich Repeat Variant"/>
    <property type="match status" value="2"/>
</dbReference>
<dbReference type="SUPFAM" id="SSF48452">
    <property type="entry name" value="TPR-like"/>
    <property type="match status" value="1"/>
</dbReference>
<dbReference type="InterPro" id="IPR019734">
    <property type="entry name" value="TPR_rpt"/>
</dbReference>
<dbReference type="InterPro" id="IPR000225">
    <property type="entry name" value="Armadillo"/>
</dbReference>
<dbReference type="InterPro" id="IPR011989">
    <property type="entry name" value="ARM-like"/>
</dbReference>
<evidence type="ECO:0000256" key="6">
    <source>
        <dbReference type="ARBA" id="ARBA00022490"/>
    </source>
</evidence>
<keyword evidence="10" id="KW-0143">Chaperone</keyword>
<dbReference type="Proteomes" id="UP000694867">
    <property type="component" value="Unplaced"/>
</dbReference>
<dbReference type="GO" id="GO:0031672">
    <property type="term" value="C:A band"/>
    <property type="evidence" value="ECO:0007669"/>
    <property type="project" value="UniProtKB-SubCell"/>
</dbReference>
<evidence type="ECO:0000256" key="4">
    <source>
        <dbReference type="ARBA" id="ARBA00020768"/>
    </source>
</evidence>
<dbReference type="GO" id="GO:0007517">
    <property type="term" value="P:muscle organ development"/>
    <property type="evidence" value="ECO:0007669"/>
    <property type="project" value="UniProtKB-KW"/>
</dbReference>
<dbReference type="RefSeq" id="XP_028967404.1">
    <property type="nucleotide sequence ID" value="XM_029111571.1"/>
</dbReference>
<dbReference type="PANTHER" id="PTHR45994:SF1">
    <property type="entry name" value="FI21225P1"/>
    <property type="match status" value="1"/>
</dbReference>
<dbReference type="Pfam" id="PF11701">
    <property type="entry name" value="UNC45-central"/>
    <property type="match status" value="1"/>
</dbReference>
<dbReference type="PANTHER" id="PTHR45994">
    <property type="entry name" value="FI21225P1"/>
    <property type="match status" value="1"/>
</dbReference>
<dbReference type="SUPFAM" id="SSF48371">
    <property type="entry name" value="ARM repeat"/>
    <property type="match status" value="1"/>
</dbReference>
<evidence type="ECO:0000256" key="2">
    <source>
        <dbReference type="ARBA" id="ARBA00004216"/>
    </source>
</evidence>
<dbReference type="KEGG" id="goe:100905508"/>
<gene>
    <name evidence="14" type="primary">LOC100905508</name>
</gene>
<feature type="repeat" description="TPR" evidence="11">
    <location>
        <begin position="79"/>
        <end position="112"/>
    </location>
</feature>
<dbReference type="SMART" id="SM00185">
    <property type="entry name" value="ARM"/>
    <property type="match status" value="4"/>
</dbReference>
<feature type="domain" description="UNC-45/Cro1/She4 central" evidence="12">
    <location>
        <begin position="303"/>
        <end position="489"/>
    </location>
</feature>
<comment type="subcellular location">
    <subcellularLocation>
        <location evidence="1">Cytoplasm</location>
        <location evidence="1">Myofibril</location>
        <location evidence="1">Sarcomere</location>
        <location evidence="1">A band</location>
    </subcellularLocation>
    <subcellularLocation>
        <location evidence="2">Cytoplasm</location>
        <location evidence="2">Myofibril</location>
        <location evidence="2">Sarcomere</location>
        <location evidence="2">Z line</location>
    </subcellularLocation>
    <subcellularLocation>
        <location evidence="3">Cytoplasm</location>
        <location evidence="3">Perinuclear region</location>
    </subcellularLocation>
</comment>
<evidence type="ECO:0000256" key="10">
    <source>
        <dbReference type="ARBA" id="ARBA00023186"/>
    </source>
</evidence>
<dbReference type="SMART" id="SM00028">
    <property type="entry name" value="TPR"/>
    <property type="match status" value="4"/>
</dbReference>
<dbReference type="Pfam" id="PF13181">
    <property type="entry name" value="TPR_8"/>
    <property type="match status" value="2"/>
</dbReference>